<accession>I0Z1B4</accession>
<dbReference type="GeneID" id="17042435"/>
<dbReference type="OrthoDB" id="1060944at2759"/>
<organism evidence="3 4">
    <name type="scientific">Coccomyxa subellipsoidea (strain C-169)</name>
    <name type="common">Green microalga</name>
    <dbReference type="NCBI Taxonomy" id="574566"/>
    <lineage>
        <taxon>Eukaryota</taxon>
        <taxon>Viridiplantae</taxon>
        <taxon>Chlorophyta</taxon>
        <taxon>core chlorophytes</taxon>
        <taxon>Trebouxiophyceae</taxon>
        <taxon>Trebouxiophyceae incertae sedis</taxon>
        <taxon>Coccomyxaceae</taxon>
        <taxon>Coccomyxa</taxon>
        <taxon>Coccomyxa subellipsoidea</taxon>
    </lineage>
</organism>
<comment type="caution">
    <text evidence="3">The sequence shown here is derived from an EMBL/GenBank/DDBJ whole genome shotgun (WGS) entry which is preliminary data.</text>
</comment>
<evidence type="ECO:0000313" key="3">
    <source>
        <dbReference type="EMBL" id="EIE24433.1"/>
    </source>
</evidence>
<feature type="domain" description="Malectin" evidence="2">
    <location>
        <begin position="95"/>
        <end position="154"/>
    </location>
</feature>
<dbReference type="AlphaFoldDB" id="I0Z1B4"/>
<dbReference type="STRING" id="574566.I0Z1B4"/>
<dbReference type="RefSeq" id="XP_005648977.1">
    <property type="nucleotide sequence ID" value="XM_005648920.1"/>
</dbReference>
<dbReference type="EMBL" id="AGSI01000005">
    <property type="protein sequence ID" value="EIE24433.1"/>
    <property type="molecule type" value="Genomic_DNA"/>
</dbReference>
<dbReference type="InterPro" id="IPR021720">
    <property type="entry name" value="Malectin_dom"/>
</dbReference>
<sequence>MFAGAAQTNPTSFNVCGNAFYDASGVEWYGASFIVTSSSGASCISTTNPIVTTPSSCPAPNCIESELQEMLQISQMGVNLTYNYINIGSNIGRLDTNFQVTLYFAEYVATAVGQRVFDIVINGATVATDVDIFALAGGQDKAVSLSFVVNSGSILYFDIFLPTKVGTGSIFAGVSFGWATKTSISYMPLSGAIWGEPITLQAIISSLNPSLGNITEGAVFFYIDGTTIIGGSGVVDNHPCANNSHPCAYINHPCAHNNHPCAYINHPCHQHSNALNHPHHNHLKPPYNHREPYHNPYKPYINSPGFFDAPAHDWKSGYHTDSGLQPKPAAAGSAAHNQRRGNCFQWPGPDRQSTQVTGSRRRLLTSSSPFSITIIAPSSPGVHIITVVFFPTSGGSGGGVAPVVAPVTVTVNVEGPEANVALAISSPALQFPSCTDPVRVVASVTGLNNTAAPTGAVILSISGLKSPVAGATPLSVTLASANITGGAAEFVLHPRSHTAAAMQKSSSTKLLPGSYQLTAAYSGNALYGPATGSASLDIGATCPLVSLSA</sequence>
<proteinExistence type="predicted"/>
<evidence type="ECO:0000259" key="2">
    <source>
        <dbReference type="Pfam" id="PF11721"/>
    </source>
</evidence>
<dbReference type="Pfam" id="PF11721">
    <property type="entry name" value="Malectin"/>
    <property type="match status" value="1"/>
</dbReference>
<evidence type="ECO:0000313" key="4">
    <source>
        <dbReference type="Proteomes" id="UP000007264"/>
    </source>
</evidence>
<evidence type="ECO:0000256" key="1">
    <source>
        <dbReference type="SAM" id="MobiDB-lite"/>
    </source>
</evidence>
<name>I0Z1B4_COCSC</name>
<protein>
    <recommendedName>
        <fullName evidence="2">Malectin domain-containing protein</fullName>
    </recommendedName>
</protein>
<dbReference type="Gene3D" id="2.60.120.430">
    <property type="entry name" value="Galactose-binding lectin"/>
    <property type="match status" value="1"/>
</dbReference>
<feature type="region of interest" description="Disordered" evidence="1">
    <location>
        <begin position="325"/>
        <end position="361"/>
    </location>
</feature>
<gene>
    <name evidence="3" type="ORF">COCSUDRAFT_61858</name>
</gene>
<reference evidence="3 4" key="1">
    <citation type="journal article" date="2012" name="Genome Biol.">
        <title>The genome of the polar eukaryotic microalga coccomyxa subellipsoidea reveals traits of cold adaptation.</title>
        <authorList>
            <person name="Blanc G."/>
            <person name="Agarkova I."/>
            <person name="Grimwood J."/>
            <person name="Kuo A."/>
            <person name="Brueggeman A."/>
            <person name="Dunigan D."/>
            <person name="Gurnon J."/>
            <person name="Ladunga I."/>
            <person name="Lindquist E."/>
            <person name="Lucas S."/>
            <person name="Pangilinan J."/>
            <person name="Proschold T."/>
            <person name="Salamov A."/>
            <person name="Schmutz J."/>
            <person name="Weeks D."/>
            <person name="Yamada T."/>
            <person name="Claverie J.M."/>
            <person name="Grigoriev I."/>
            <person name="Van Etten J."/>
            <person name="Lomsadze A."/>
            <person name="Borodovsky M."/>
        </authorList>
    </citation>
    <scope>NUCLEOTIDE SEQUENCE [LARGE SCALE GENOMIC DNA]</scope>
    <source>
        <strain evidence="3 4">C-169</strain>
    </source>
</reference>
<keyword evidence="4" id="KW-1185">Reference proteome</keyword>
<dbReference type="Proteomes" id="UP000007264">
    <property type="component" value="Unassembled WGS sequence"/>
</dbReference>
<dbReference type="KEGG" id="csl:COCSUDRAFT_61858"/>